<evidence type="ECO:0000313" key="1">
    <source>
        <dbReference type="EMBL" id="KYN22968.1"/>
    </source>
</evidence>
<gene>
    <name evidence="1" type="ORF">ALC57_04751</name>
</gene>
<sequence length="145" mass="16748">LIADLCKYVANVDKDFGAVETHRNFNACILKHGVSMKLIVNEQVKCQPRNKDYEDRQRLYATDGDLFSRRKSPSSQTRLPRKSTIPPTIASTTIYSFLYNGRCRKWCVMWYIFFIVPFLGLSGDKNVATNIGMNASSFLQWRHFV</sequence>
<dbReference type="Proteomes" id="UP000078492">
    <property type="component" value="Unassembled WGS sequence"/>
</dbReference>
<dbReference type="EMBL" id="KQ979074">
    <property type="protein sequence ID" value="KYN22968.1"/>
    <property type="molecule type" value="Genomic_DNA"/>
</dbReference>
<accession>A0A195ECM9</accession>
<reference evidence="1 2" key="1">
    <citation type="submission" date="2015-09" db="EMBL/GenBank/DDBJ databases">
        <title>Trachymyrmex cornetzi WGS genome.</title>
        <authorList>
            <person name="Nygaard S."/>
            <person name="Hu H."/>
            <person name="Boomsma J."/>
            <person name="Zhang G."/>
        </authorList>
    </citation>
    <scope>NUCLEOTIDE SEQUENCE [LARGE SCALE GENOMIC DNA]</scope>
    <source>
        <strain evidence="1">Tcor2-1</strain>
        <tissue evidence="1">Whole body</tissue>
    </source>
</reference>
<dbReference type="AlphaFoldDB" id="A0A195ECM9"/>
<protein>
    <submittedName>
        <fullName evidence="1">Uncharacterized protein</fullName>
    </submittedName>
</protein>
<organism evidence="1 2">
    <name type="scientific">Trachymyrmex cornetzi</name>
    <dbReference type="NCBI Taxonomy" id="471704"/>
    <lineage>
        <taxon>Eukaryota</taxon>
        <taxon>Metazoa</taxon>
        <taxon>Ecdysozoa</taxon>
        <taxon>Arthropoda</taxon>
        <taxon>Hexapoda</taxon>
        <taxon>Insecta</taxon>
        <taxon>Pterygota</taxon>
        <taxon>Neoptera</taxon>
        <taxon>Endopterygota</taxon>
        <taxon>Hymenoptera</taxon>
        <taxon>Apocrita</taxon>
        <taxon>Aculeata</taxon>
        <taxon>Formicoidea</taxon>
        <taxon>Formicidae</taxon>
        <taxon>Myrmicinae</taxon>
        <taxon>Trachymyrmex</taxon>
    </lineage>
</organism>
<feature type="non-terminal residue" evidence="1">
    <location>
        <position position="1"/>
    </location>
</feature>
<proteinExistence type="predicted"/>
<evidence type="ECO:0000313" key="2">
    <source>
        <dbReference type="Proteomes" id="UP000078492"/>
    </source>
</evidence>
<name>A0A195ECM9_9HYME</name>
<keyword evidence="2" id="KW-1185">Reference proteome</keyword>